<evidence type="ECO:0000313" key="6">
    <source>
        <dbReference type="EMBL" id="KAJ3184695.1"/>
    </source>
</evidence>
<dbReference type="EMBL" id="JADGJQ010000003">
    <property type="protein sequence ID" value="KAJ3184695.1"/>
    <property type="molecule type" value="Genomic_DNA"/>
</dbReference>
<evidence type="ECO:0000256" key="3">
    <source>
        <dbReference type="ARBA" id="ARBA00022723"/>
    </source>
</evidence>
<sequence length="541" mass="57986">MGFFTLVLLGVGALVARYFVLLFANSKPRRDAHSGLLLPPALPDIVPYLGPLAGVGYLIDPLSFAKINHARLGNIFSCTVLGKTLTFVQGPELISAYSSASESDFSLLEAYKIMLGKLVGHDVFQPIGKEVYSALSAARVERVLPIISRQGVDCIDKAFQQGAEIDIIPLINETVVKIATTVLCDAATSDAFGVQLAKDLHVLQNDHSPLAGFAPWATAVTARRAEAKTRILQTFRDVAQSHLDAMTKSGGEGVDGFITYLVHHRFGAEKLTGKLDSSAVLPRFVPRKMSPAEHAAQMDGLVLLLYGMVFGAHSNTVMATVSLLFDLLERPQTLRKILAEAAAHPGVGEPGFDLRNHVELNRAGSESWRIRSSGGLWRQVREDGFALGEYALPKGSLVTINQGVVNRDEALYAGTPVSVAAASATATAAATSATVAPAAEAFDSERYEKFTLDGDTQSPSASAKCAQAATFGLGRHLCPGRLLAYRIVGCLVLTMLRYDLKVGKQPKMWMRLPIAGIDRAVGEARVQVGNKRSGQMVHPGK</sequence>
<keyword evidence="5" id="KW-0503">Monooxygenase</keyword>
<dbReference type="Gene3D" id="1.10.630.10">
    <property type="entry name" value="Cytochrome P450"/>
    <property type="match status" value="1"/>
</dbReference>
<keyword evidence="5" id="KW-0560">Oxidoreductase</keyword>
<name>A0AAD5XVN6_9FUNG</name>
<keyword evidence="4 5" id="KW-0408">Iron</keyword>
<evidence type="ECO:0000256" key="4">
    <source>
        <dbReference type="ARBA" id="ARBA00023004"/>
    </source>
</evidence>
<keyword evidence="7" id="KW-1185">Reference proteome</keyword>
<evidence type="ECO:0008006" key="8">
    <source>
        <dbReference type="Google" id="ProtNLM"/>
    </source>
</evidence>
<keyword evidence="2 5" id="KW-0349">Heme</keyword>
<proteinExistence type="inferred from homology"/>
<organism evidence="6 7">
    <name type="scientific">Geranomyces variabilis</name>
    <dbReference type="NCBI Taxonomy" id="109894"/>
    <lineage>
        <taxon>Eukaryota</taxon>
        <taxon>Fungi</taxon>
        <taxon>Fungi incertae sedis</taxon>
        <taxon>Chytridiomycota</taxon>
        <taxon>Chytridiomycota incertae sedis</taxon>
        <taxon>Chytridiomycetes</taxon>
        <taxon>Spizellomycetales</taxon>
        <taxon>Powellomycetaceae</taxon>
        <taxon>Geranomyces</taxon>
    </lineage>
</organism>
<dbReference type="InterPro" id="IPR017972">
    <property type="entry name" value="Cyt_P450_CS"/>
</dbReference>
<dbReference type="GO" id="GO:0004497">
    <property type="term" value="F:monooxygenase activity"/>
    <property type="evidence" value="ECO:0007669"/>
    <property type="project" value="UniProtKB-KW"/>
</dbReference>
<protein>
    <recommendedName>
        <fullName evidence="8">Cytochrome P450</fullName>
    </recommendedName>
</protein>
<dbReference type="GO" id="GO:0020037">
    <property type="term" value="F:heme binding"/>
    <property type="evidence" value="ECO:0007669"/>
    <property type="project" value="InterPro"/>
</dbReference>
<dbReference type="SUPFAM" id="SSF48264">
    <property type="entry name" value="Cytochrome P450"/>
    <property type="match status" value="1"/>
</dbReference>
<evidence type="ECO:0000256" key="5">
    <source>
        <dbReference type="RuleBase" id="RU000461"/>
    </source>
</evidence>
<dbReference type="PROSITE" id="PS00086">
    <property type="entry name" value="CYTOCHROME_P450"/>
    <property type="match status" value="1"/>
</dbReference>
<reference evidence="6" key="1">
    <citation type="submission" date="2020-05" db="EMBL/GenBank/DDBJ databases">
        <title>Phylogenomic resolution of chytrid fungi.</title>
        <authorList>
            <person name="Stajich J.E."/>
            <person name="Amses K."/>
            <person name="Simmons R."/>
            <person name="Seto K."/>
            <person name="Myers J."/>
            <person name="Bonds A."/>
            <person name="Quandt C.A."/>
            <person name="Barry K."/>
            <person name="Liu P."/>
            <person name="Grigoriev I."/>
            <person name="Longcore J.E."/>
            <person name="James T.Y."/>
        </authorList>
    </citation>
    <scope>NUCLEOTIDE SEQUENCE</scope>
    <source>
        <strain evidence="6">JEL0379</strain>
    </source>
</reference>
<accession>A0AAD5XVN6</accession>
<dbReference type="GO" id="GO:0005506">
    <property type="term" value="F:iron ion binding"/>
    <property type="evidence" value="ECO:0007669"/>
    <property type="project" value="InterPro"/>
</dbReference>
<comment type="similarity">
    <text evidence="1 5">Belongs to the cytochrome P450 family.</text>
</comment>
<dbReference type="AlphaFoldDB" id="A0AAD5XVN6"/>
<dbReference type="InterPro" id="IPR050529">
    <property type="entry name" value="CYP450_sterol_14alpha_dmase"/>
</dbReference>
<dbReference type="Proteomes" id="UP001212152">
    <property type="component" value="Unassembled WGS sequence"/>
</dbReference>
<evidence type="ECO:0000256" key="2">
    <source>
        <dbReference type="ARBA" id="ARBA00022617"/>
    </source>
</evidence>
<dbReference type="PANTHER" id="PTHR24304">
    <property type="entry name" value="CYTOCHROME P450 FAMILY 7"/>
    <property type="match status" value="1"/>
</dbReference>
<comment type="caution">
    <text evidence="6">The sequence shown here is derived from an EMBL/GenBank/DDBJ whole genome shotgun (WGS) entry which is preliminary data.</text>
</comment>
<dbReference type="Pfam" id="PF00067">
    <property type="entry name" value="p450"/>
    <property type="match status" value="1"/>
</dbReference>
<dbReference type="InterPro" id="IPR001128">
    <property type="entry name" value="Cyt_P450"/>
</dbReference>
<dbReference type="PANTHER" id="PTHR24304:SF2">
    <property type="entry name" value="24-HYDROXYCHOLESTEROL 7-ALPHA-HYDROXYLASE"/>
    <property type="match status" value="1"/>
</dbReference>
<dbReference type="InterPro" id="IPR036396">
    <property type="entry name" value="Cyt_P450_sf"/>
</dbReference>
<gene>
    <name evidence="6" type="ORF">HDU87_004099</name>
</gene>
<keyword evidence="3 5" id="KW-0479">Metal-binding</keyword>
<dbReference type="GO" id="GO:0016705">
    <property type="term" value="F:oxidoreductase activity, acting on paired donors, with incorporation or reduction of molecular oxygen"/>
    <property type="evidence" value="ECO:0007669"/>
    <property type="project" value="InterPro"/>
</dbReference>
<evidence type="ECO:0000256" key="1">
    <source>
        <dbReference type="ARBA" id="ARBA00010617"/>
    </source>
</evidence>
<evidence type="ECO:0000313" key="7">
    <source>
        <dbReference type="Proteomes" id="UP001212152"/>
    </source>
</evidence>